<proteinExistence type="predicted"/>
<gene>
    <name evidence="2" type="ORF">DFO73_101695</name>
</gene>
<evidence type="ECO:0000313" key="3">
    <source>
        <dbReference type="Proteomes" id="UP000247150"/>
    </source>
</evidence>
<dbReference type="Proteomes" id="UP000247150">
    <property type="component" value="Unassembled WGS sequence"/>
</dbReference>
<protein>
    <submittedName>
        <fullName evidence="2">Uncharacterized protein</fullName>
    </submittedName>
</protein>
<organism evidence="2 3">
    <name type="scientific">Cytobacillus oceanisediminis</name>
    <dbReference type="NCBI Taxonomy" id="665099"/>
    <lineage>
        <taxon>Bacteria</taxon>
        <taxon>Bacillati</taxon>
        <taxon>Bacillota</taxon>
        <taxon>Bacilli</taxon>
        <taxon>Bacillales</taxon>
        <taxon>Bacillaceae</taxon>
        <taxon>Cytobacillus</taxon>
    </lineage>
</organism>
<comment type="caution">
    <text evidence="2">The sequence shown here is derived from an EMBL/GenBank/DDBJ whole genome shotgun (WGS) entry which is preliminary data.</text>
</comment>
<dbReference type="AlphaFoldDB" id="A0A2V3A8D4"/>
<keyword evidence="1" id="KW-0472">Membrane</keyword>
<dbReference type="RefSeq" id="WP_258309197.1">
    <property type="nucleotide sequence ID" value="NZ_QGTW01000001.1"/>
</dbReference>
<sequence length="43" mass="5363">MDYFERVKEIQQLQWELFIDYWYFHIGVILVGLGIVVFWVIKK</sequence>
<feature type="transmembrane region" description="Helical" evidence="1">
    <location>
        <begin position="22"/>
        <end position="41"/>
    </location>
</feature>
<keyword evidence="1" id="KW-1133">Transmembrane helix</keyword>
<evidence type="ECO:0000313" key="2">
    <source>
        <dbReference type="EMBL" id="PWW32431.1"/>
    </source>
</evidence>
<reference evidence="2 3" key="1">
    <citation type="submission" date="2018-05" db="EMBL/GenBank/DDBJ databases">
        <title>Freshwater and sediment microbial communities from various areas in North America, analyzing microbe dynamics in response to fracking.</title>
        <authorList>
            <person name="Lamendella R."/>
        </authorList>
    </citation>
    <scope>NUCLEOTIDE SEQUENCE [LARGE SCALE GENOMIC DNA]</scope>
    <source>
        <strain evidence="2 3">15_TX</strain>
    </source>
</reference>
<name>A0A2V3A8D4_9BACI</name>
<keyword evidence="1" id="KW-0812">Transmembrane</keyword>
<dbReference type="EMBL" id="QGTW01000001">
    <property type="protein sequence ID" value="PWW32431.1"/>
    <property type="molecule type" value="Genomic_DNA"/>
</dbReference>
<accession>A0A2V3A8D4</accession>
<evidence type="ECO:0000256" key="1">
    <source>
        <dbReference type="SAM" id="Phobius"/>
    </source>
</evidence>